<proteinExistence type="predicted"/>
<dbReference type="PANTHER" id="PTHR17695:SF11">
    <property type="entry name" value="SMALL SUBUNIT PROCESSOME COMPONENT 20 HOMOLOG"/>
    <property type="match status" value="1"/>
</dbReference>
<feature type="domain" description="U3 small nucleolar RNA-associated protein 20" evidence="3">
    <location>
        <begin position="1691"/>
        <end position="1908"/>
    </location>
</feature>
<keyword evidence="5" id="KW-1185">Reference proteome</keyword>
<dbReference type="InterPro" id="IPR011989">
    <property type="entry name" value="ARM-like"/>
</dbReference>
<feature type="region of interest" description="Disordered" evidence="1">
    <location>
        <begin position="1"/>
        <end position="22"/>
    </location>
</feature>
<dbReference type="EMBL" id="ML996086">
    <property type="protein sequence ID" value="KAF2152689.1"/>
    <property type="molecule type" value="Genomic_DNA"/>
</dbReference>
<evidence type="ECO:0000259" key="2">
    <source>
        <dbReference type="Pfam" id="PF07539"/>
    </source>
</evidence>
<evidence type="ECO:0000259" key="3">
    <source>
        <dbReference type="Pfam" id="PF20416"/>
    </source>
</evidence>
<comment type="caution">
    <text evidence="4">The sequence shown here is derived from an EMBL/GenBank/DDBJ whole genome shotgun (WGS) entry which is preliminary data.</text>
</comment>
<evidence type="ECO:0000313" key="4">
    <source>
        <dbReference type="EMBL" id="KAF2152689.1"/>
    </source>
</evidence>
<evidence type="ECO:0000256" key="1">
    <source>
        <dbReference type="SAM" id="MobiDB-lite"/>
    </source>
</evidence>
<dbReference type="SUPFAM" id="SSF48371">
    <property type="entry name" value="ARM repeat"/>
    <property type="match status" value="3"/>
</dbReference>
<dbReference type="InterPro" id="IPR011430">
    <property type="entry name" value="UTP20_N"/>
</dbReference>
<feature type="domain" description="U3 small nucleolar RNA-associated protein 20 N-terminal" evidence="2">
    <location>
        <begin position="871"/>
        <end position="1473"/>
    </location>
</feature>
<dbReference type="GO" id="GO:0030686">
    <property type="term" value="C:90S preribosome"/>
    <property type="evidence" value="ECO:0007669"/>
    <property type="project" value="TreeGrafter"/>
</dbReference>
<accession>A0A9P4J5D1</accession>
<dbReference type="InterPro" id="IPR046523">
    <property type="entry name" value="UTP20_dom"/>
</dbReference>
<protein>
    <submittedName>
        <fullName evidence="4">Uncharacterized protein</fullName>
    </submittedName>
</protein>
<sequence length="2771" mass="309898">MAKSTTMAPMSKGKKPKPSQIVKPTISSKHRTASHRNHVFESFNTRIAKLKIAPLRSSSSRPDLDTASNDLTSASSSYFATGLAEWSDRNLASVFTAFAEAVAPLAESLPMVIHHAERIFALFEEALKTADRYALEPLCALLSSFAHDLGGGFESFFPRAFGVVAEVATRATQEVECIEWCFGAEAWLVKYMSRVLLEDGETAKEWWGEVGRWLGRERQKPFVVRFMGEVVGFLLRRAAKDEARLRRVLTWLVRDFLSTEEPGLYAEGLKVAVSEAVKGVSRGVHSAGVLVLTELIRFAYGQDDAGRARIFNTVIQGAIISVVHFTDQQGFGPIEVALLDLIENGVSTEEHVIIAASLLSVIASTRKGTRISDWTRVTKATSRLVDQATSLGVSKQSELPESVLRALGNVFSAAPVHTAVKHTSTLEKISRDPWTAHFLPLCYFLAELSPDRFKTLLLKPFQQFIVDNWQDMEQTMLAVITRLHSMQAFDVTDLRCPKKWSDHMVATFKDSRSVTRLEAAKKNSYLKLLESTKEESANTRETIASALWSLLASSSNSSAINGDSADLSFMHGQGFYFAASTTTPSHPLESILQPASSDTSLLLYWQALATWLEKPSSSFQEADTAFFDSIFASALRQLRSPSHELRATAIQVLEEIYKLQSKTWPEICETISLIENTPATVQSARAISSQIRRLALLYKQTSEDDAVCQMVVSYCFGLLHFRLAQAWDDATEVLKEISSYERAEAILLDIVSEWLNGGSEPLESQVCDWTPHAPQATRSDFECLNVNQVTAHFSNSLEACTDPSTKLEAIFDQDHQQISLLHPFNRIQALKVLKAVPQLVERRSRLLVPVLLNWASRDVQDITEGEADTQRWTRKDQKAMLDVFAQFQNPKVLYKSGEVWSALLELIANGDVEIQRSALKALLSWKESRITRYEQHLFNFLDEARFREEITVFLKIGEEEGIRADDLPTLAPVLLRLIYGRLVNRSGNASGVRGKESKRNLVFGALAEFPDMLQQFIDIALEPFGFSDIRGAVSTEVHPRKQVGALNMLNNMLELGDRLKPFAIRMGDVALTCLLGATKSRIDTDESIPDSDASLLKVVRQAGFKCLTRLIECCPELDWSRHAESVVSNLLVPRFDNFAAEFAQSLSAVLRLLSVWSLYPNTALYLVEFSQRIIPELASCVTAEYAKPEVKKFVIDEIFGKLLEHHDGSSSADNMDVDNATSVQAEVTRKVLRPNAGVILRAISEMLKKSPAKELLDSGVACVANLAGLIDQKDVAKDFVQIATFLLKQPNAKVAYYTKPHTKQKLLSAIQHLIPASGLDTDDELSMTVYEAMTPLFAMMPDRDGRQQLCGVLASLATSIKELARVAELCDDLNSFALGKINEPDFERRSKAFRNINEELYLSLSPVQWQAVLHNMLFYIQDNEEVAIRASASYSLQRFLAAAVEGDVFKSDKFEELTTKVLYPGLRSGMRNPSELVRIEYMAVMSTLVHRMSFWTPVADMVPLLQNNDEEASVFLNILHVQQHRRLRALKRLVAQAESGGLSSSNVASVFWPLIEHFIFDAAQDESAHNLTAEAVTTLGALTVCLEWTQYKAILGRYIAMMKKERKEKQEGKEGNEKTIIRLVGSVVDGLYKVYAPKQPVDGEDQDMKDAKVSSTKCILVKTLPKSEENFASTVTEQFLPPLANYLHLKDDTDVSLRVPVGVVIVKLIKCLPENLIIIKLPSVLLDLCHILRSRDQGSRDNTRKTLAVITALLGPKYFNFILKELRSALQRGYQLHVLSFTVHSIMVENLQSLQPGDLDHCIPELTAIIMDDIFGVAGQEKEAEDYISKMKEVKSSKSFDSMELLAKITTLDHLSQLVKPIRSLLQEKLDLRTVKKIDELLRRLEKGVTSNSAVIDRSILVFCFEIITLVNEVKKPVAQNGKPFFNDYKTRRYIIQMHSAQKSGKKGVTSSYTFKLVRFALDLLRSVLQKHDDLKTPQNISGFVPVISEALVSGQEEVQLSVIRLLTGIMRVPLPELESNASVYVSEAVKVIKAAQSMTNESAQAALKLISSALRDRSSTKIREIDLAYVLKRLKPDLEQPDRQGVIFNFLKSVVGRKIVITEVYEIMDAVAAIMVTNQTRQARELARGIYFQFMMDYPQGKDRLNKQIAFLVKNLEYAYPEGRQSVLELLHLLLQKTKGEITQNVSSMTFVPLVMMLANDDSPDCREMAGALIKQILEKAEDENRKTYTSLLHQWIEQEDQALIRRLAMQIWKMQTEVGGLSAKETDFLVRHVETILPNGEDMIAQAEWEPLYYALQLFAEIAKVSPDVAFSTKRNSLWNGVYRGLTFPHTWVKLSASRLIGLLFGDVGKTHKDIGMDQIPLHASNGLQLADTDLRRLCSSFLRVLRHQGSSEQLLAQTCRNIVFLGRVFGASGLEWPSQVPNGTNGETDGEVSEQDENDDTASIAGEESASSQPAALYLLKSLSSILRHSPSSTNPSTLPPRLAALQVQQSLLSTLSPSLYISILPTILHPLLVQTDPSIPKPVSHKPGFEENQARLTTMAREALSAIQDKVGGGRYVEAVTAAQQGIRQAREERRVKRRIERVADPEAYERRKERKVWAAGYWFGGNGPAGSAAAKRRRASRLRGGFQNIEFTRLQVRAKQISFRRRVRMSCPVKRKAESVPRCLAKTLTTYLIWYPDILPEPSVHEGRLLSGIYHCREKENAASLEAVRESIIPPITAASKWTVSGAYHLLRPSRLPGPTDFHKQPQQEWNSDPGLTDLFVGSSWL</sequence>
<dbReference type="Pfam" id="PF20416">
    <property type="entry name" value="UTP20"/>
    <property type="match status" value="1"/>
</dbReference>
<dbReference type="InterPro" id="IPR016024">
    <property type="entry name" value="ARM-type_fold"/>
</dbReference>
<dbReference type="GO" id="GO:0032040">
    <property type="term" value="C:small-subunit processome"/>
    <property type="evidence" value="ECO:0007669"/>
    <property type="project" value="TreeGrafter"/>
</dbReference>
<feature type="region of interest" description="Disordered" evidence="1">
    <location>
        <begin position="2419"/>
        <end position="2453"/>
    </location>
</feature>
<dbReference type="PANTHER" id="PTHR17695">
    <property type="entry name" value="SMALL SUBUNIT PROCESSOME COMPONENT 20 HOMOLOG"/>
    <property type="match status" value="1"/>
</dbReference>
<organism evidence="4 5">
    <name type="scientific">Myriangium duriaei CBS 260.36</name>
    <dbReference type="NCBI Taxonomy" id="1168546"/>
    <lineage>
        <taxon>Eukaryota</taxon>
        <taxon>Fungi</taxon>
        <taxon>Dikarya</taxon>
        <taxon>Ascomycota</taxon>
        <taxon>Pezizomycotina</taxon>
        <taxon>Dothideomycetes</taxon>
        <taxon>Dothideomycetidae</taxon>
        <taxon>Myriangiales</taxon>
        <taxon>Myriangiaceae</taxon>
        <taxon>Myriangium</taxon>
    </lineage>
</organism>
<dbReference type="OrthoDB" id="360653at2759"/>
<dbReference type="InterPro" id="IPR052575">
    <property type="entry name" value="SSU_processome_comp_20"/>
</dbReference>
<name>A0A9P4J5D1_9PEZI</name>
<gene>
    <name evidence="4" type="ORF">K461DRAFT_313332</name>
</gene>
<evidence type="ECO:0000313" key="5">
    <source>
        <dbReference type="Proteomes" id="UP000799439"/>
    </source>
</evidence>
<reference evidence="4" key="1">
    <citation type="journal article" date="2020" name="Stud. Mycol.">
        <title>101 Dothideomycetes genomes: a test case for predicting lifestyles and emergence of pathogens.</title>
        <authorList>
            <person name="Haridas S."/>
            <person name="Albert R."/>
            <person name="Binder M."/>
            <person name="Bloem J."/>
            <person name="Labutti K."/>
            <person name="Salamov A."/>
            <person name="Andreopoulos B."/>
            <person name="Baker S."/>
            <person name="Barry K."/>
            <person name="Bills G."/>
            <person name="Bluhm B."/>
            <person name="Cannon C."/>
            <person name="Castanera R."/>
            <person name="Culley D."/>
            <person name="Daum C."/>
            <person name="Ezra D."/>
            <person name="Gonzalez J."/>
            <person name="Henrissat B."/>
            <person name="Kuo A."/>
            <person name="Liang C."/>
            <person name="Lipzen A."/>
            <person name="Lutzoni F."/>
            <person name="Magnuson J."/>
            <person name="Mondo S."/>
            <person name="Nolan M."/>
            <person name="Ohm R."/>
            <person name="Pangilinan J."/>
            <person name="Park H.-J."/>
            <person name="Ramirez L."/>
            <person name="Alfaro M."/>
            <person name="Sun H."/>
            <person name="Tritt A."/>
            <person name="Yoshinaga Y."/>
            <person name="Zwiers L.-H."/>
            <person name="Turgeon B."/>
            <person name="Goodwin S."/>
            <person name="Spatafora J."/>
            <person name="Crous P."/>
            <person name="Grigoriev I."/>
        </authorList>
    </citation>
    <scope>NUCLEOTIDE SEQUENCE</scope>
    <source>
        <strain evidence="4">CBS 260.36</strain>
    </source>
</reference>
<dbReference type="Pfam" id="PF07539">
    <property type="entry name" value="UTP20_N"/>
    <property type="match status" value="1"/>
</dbReference>
<dbReference type="Gene3D" id="1.25.10.10">
    <property type="entry name" value="Leucine-rich Repeat Variant"/>
    <property type="match status" value="2"/>
</dbReference>
<dbReference type="Proteomes" id="UP000799439">
    <property type="component" value="Unassembled WGS sequence"/>
</dbReference>
<feature type="compositionally biased region" description="Acidic residues" evidence="1">
    <location>
        <begin position="2431"/>
        <end position="2443"/>
    </location>
</feature>